<evidence type="ECO:0000256" key="7">
    <source>
        <dbReference type="SAM" id="Phobius"/>
    </source>
</evidence>
<dbReference type="HOGENOM" id="CLU_005126_10_2_3"/>
<dbReference type="InterPro" id="IPR038770">
    <property type="entry name" value="Na+/solute_symporter_sf"/>
</dbReference>
<keyword evidence="4 7" id="KW-1133">Transmembrane helix</keyword>
<dbReference type="PATRIC" id="fig|272123.3.peg.4252"/>
<evidence type="ECO:0000259" key="9">
    <source>
        <dbReference type="Pfam" id="PF00999"/>
    </source>
</evidence>
<reference evidence="11" key="1">
    <citation type="journal article" date="2013" name="Proc. Natl. Acad. Sci. U.S.A.">
        <title>Improving the coverage of the cyanobacterial phylum using diversity-driven genome sequencing.</title>
        <authorList>
            <person name="Shih P.M."/>
            <person name="Wu D."/>
            <person name="Latifi A."/>
            <person name="Axen S.D."/>
            <person name="Fewer D.P."/>
            <person name="Talla E."/>
            <person name="Calteau A."/>
            <person name="Cai F."/>
            <person name="Tandeau de Marsac N."/>
            <person name="Rippka R."/>
            <person name="Herdman M."/>
            <person name="Sivonen K."/>
            <person name="Coursin T."/>
            <person name="Laurent T."/>
            <person name="Goodwin L."/>
            <person name="Nolan M."/>
            <person name="Davenport K.W."/>
            <person name="Han C.S."/>
            <person name="Rubin E.M."/>
            <person name="Eisen J.A."/>
            <person name="Woyke T."/>
            <person name="Gugger M."/>
            <person name="Kerfeld C.A."/>
        </authorList>
    </citation>
    <scope>NUCLEOTIDE SEQUENCE [LARGE SCALE GENOMIC DNA]</scope>
    <source>
        <strain evidence="11">ATCC 27899 / PCC 7122</strain>
    </source>
</reference>
<feature type="transmembrane region" description="Helical" evidence="7">
    <location>
        <begin position="200"/>
        <end position="222"/>
    </location>
</feature>
<dbReference type="EMBL" id="CP003659">
    <property type="protein sequence ID" value="AFZ59285.1"/>
    <property type="molecule type" value="Genomic_DNA"/>
</dbReference>
<keyword evidence="2" id="KW-0813">Transport</keyword>
<keyword evidence="6 7" id="KW-0472">Membrane</keyword>
<dbReference type="Pfam" id="PF00582">
    <property type="entry name" value="Usp"/>
    <property type="match status" value="1"/>
</dbReference>
<dbReference type="GO" id="GO:1902600">
    <property type="term" value="P:proton transmembrane transport"/>
    <property type="evidence" value="ECO:0007669"/>
    <property type="project" value="InterPro"/>
</dbReference>
<evidence type="ECO:0000256" key="1">
    <source>
        <dbReference type="ARBA" id="ARBA00004141"/>
    </source>
</evidence>
<dbReference type="SUPFAM" id="SSF52402">
    <property type="entry name" value="Adenine nucleotide alpha hydrolases-like"/>
    <property type="match status" value="1"/>
</dbReference>
<evidence type="ECO:0000256" key="3">
    <source>
        <dbReference type="ARBA" id="ARBA00022692"/>
    </source>
</evidence>
<dbReference type="eggNOG" id="COG0475">
    <property type="taxonomic scope" value="Bacteria"/>
</dbReference>
<evidence type="ECO:0000256" key="4">
    <source>
        <dbReference type="ARBA" id="ARBA00022989"/>
    </source>
</evidence>
<feature type="domain" description="Cation/H+ exchanger transmembrane" evidence="9">
    <location>
        <begin position="20"/>
        <end position="401"/>
    </location>
</feature>
<name>K9ZLT6_ANACC</name>
<dbReference type="Gene3D" id="1.20.1530.20">
    <property type="match status" value="1"/>
</dbReference>
<feature type="transmembrane region" description="Helical" evidence="7">
    <location>
        <begin position="288"/>
        <end position="304"/>
    </location>
</feature>
<feature type="transmembrane region" description="Helical" evidence="7">
    <location>
        <begin position="32"/>
        <end position="52"/>
    </location>
</feature>
<evidence type="ECO:0000313" key="11">
    <source>
        <dbReference type="Proteomes" id="UP000010474"/>
    </source>
</evidence>
<dbReference type="STRING" id="272123.Anacy_3913"/>
<dbReference type="Pfam" id="PF00999">
    <property type="entry name" value="Na_H_Exchanger"/>
    <property type="match status" value="1"/>
</dbReference>
<feature type="transmembrane region" description="Helical" evidence="7">
    <location>
        <begin position="6"/>
        <end position="25"/>
    </location>
</feature>
<accession>K9ZLT6</accession>
<evidence type="ECO:0000256" key="2">
    <source>
        <dbReference type="ARBA" id="ARBA00022448"/>
    </source>
</evidence>
<dbReference type="AlphaFoldDB" id="K9ZLT6"/>
<feature type="transmembrane region" description="Helical" evidence="7">
    <location>
        <begin position="99"/>
        <end position="124"/>
    </location>
</feature>
<feature type="transmembrane region" description="Helical" evidence="7">
    <location>
        <begin position="375"/>
        <end position="399"/>
    </location>
</feature>
<proteinExistence type="predicted"/>
<keyword evidence="11" id="KW-1185">Reference proteome</keyword>
<dbReference type="KEGG" id="acy:Anacy_3913"/>
<dbReference type="InterPro" id="IPR050794">
    <property type="entry name" value="CPA2_transporter"/>
</dbReference>
<dbReference type="Gene3D" id="3.40.50.12370">
    <property type="match status" value="1"/>
</dbReference>
<dbReference type="InterPro" id="IPR006016">
    <property type="entry name" value="UspA"/>
</dbReference>
<comment type="subcellular location">
    <subcellularLocation>
        <location evidence="1">Membrane</location>
        <topology evidence="1">Multi-pass membrane protein</topology>
    </subcellularLocation>
</comment>
<dbReference type="Proteomes" id="UP000010474">
    <property type="component" value="Chromosome"/>
</dbReference>
<organism evidence="10 11">
    <name type="scientific">Anabaena cylindrica (strain ATCC 27899 / PCC 7122)</name>
    <dbReference type="NCBI Taxonomy" id="272123"/>
    <lineage>
        <taxon>Bacteria</taxon>
        <taxon>Bacillati</taxon>
        <taxon>Cyanobacteriota</taxon>
        <taxon>Cyanophyceae</taxon>
        <taxon>Nostocales</taxon>
        <taxon>Nostocaceae</taxon>
        <taxon>Anabaena</taxon>
    </lineage>
</organism>
<gene>
    <name evidence="10" type="ordered locus">Anacy_3913</name>
</gene>
<feature type="transmembrane region" description="Helical" evidence="7">
    <location>
        <begin position="130"/>
        <end position="155"/>
    </location>
</feature>
<evidence type="ECO:0000256" key="5">
    <source>
        <dbReference type="ARBA" id="ARBA00023065"/>
    </source>
</evidence>
<dbReference type="PANTHER" id="PTHR32468:SF0">
    <property type="entry name" value="K(+)_H(+) ANTIPORTER 1"/>
    <property type="match status" value="1"/>
</dbReference>
<dbReference type="GO" id="GO:0016020">
    <property type="term" value="C:membrane"/>
    <property type="evidence" value="ECO:0007669"/>
    <property type="project" value="UniProtKB-SubCell"/>
</dbReference>
<feature type="transmembrane region" description="Helical" evidence="7">
    <location>
        <begin position="234"/>
        <end position="253"/>
    </location>
</feature>
<dbReference type="RefSeq" id="WP_015215905.1">
    <property type="nucleotide sequence ID" value="NC_019771.1"/>
</dbReference>
<protein>
    <submittedName>
        <fullName evidence="10">Transporter, CPA2 family</fullName>
    </submittedName>
</protein>
<dbReference type="GO" id="GO:0015297">
    <property type="term" value="F:antiporter activity"/>
    <property type="evidence" value="ECO:0007669"/>
    <property type="project" value="InterPro"/>
</dbReference>
<feature type="transmembrane region" description="Helical" evidence="7">
    <location>
        <begin position="64"/>
        <end position="87"/>
    </location>
</feature>
<evidence type="ECO:0000313" key="10">
    <source>
        <dbReference type="EMBL" id="AFZ59285.1"/>
    </source>
</evidence>
<feature type="domain" description="UspA" evidence="8">
    <location>
        <begin position="437"/>
        <end position="573"/>
    </location>
</feature>
<keyword evidence="3 7" id="KW-0812">Transmembrane</keyword>
<dbReference type="PANTHER" id="PTHR32468">
    <property type="entry name" value="CATION/H + ANTIPORTER"/>
    <property type="match status" value="1"/>
</dbReference>
<evidence type="ECO:0000256" key="6">
    <source>
        <dbReference type="ARBA" id="ARBA00023136"/>
    </source>
</evidence>
<evidence type="ECO:0000259" key="8">
    <source>
        <dbReference type="Pfam" id="PF00582"/>
    </source>
</evidence>
<keyword evidence="5" id="KW-0406">Ion transport</keyword>
<dbReference type="eggNOG" id="COG0589">
    <property type="taxonomic scope" value="Bacteria"/>
</dbReference>
<dbReference type="OrthoDB" id="9793589at2"/>
<dbReference type="InterPro" id="IPR006153">
    <property type="entry name" value="Cation/H_exchanger_TM"/>
</dbReference>
<sequence>MHTVILVLVEVLIVIGMSRLVGLAFRSIKQPLVIGEIVAGIMLGPSLFGLIAPHAAATLFPAETIPFLNVLSQIGLIFFMFLIGLELNPKYLRGNLKAAVLISNISVIVPFALAAILSLLLYPLVANGSVSFAAFALFLGAAMSITAFPVLARIITENNLQQTRLGTLALTCAAVDDVTAWCILAIAIAVARNGSIQQKAILTICASLVYIVFMFTIGRWFLKRLVTHYQHAGKLSQFVLALIYMGVLASALITEFIGIHLIFGAFLLGAVMPKNAELVRELAIKTEDFVLIFLLPVFFAYSGIRTQIGLINRPELWLLCGLILVVAIVGKYSGTYIAARLSGINKREASALGWLMNTRGLTELIVLNIGLELGVISPLLFTMLVVMALVTTFMTSPLLEWTYPKRLIKLDVVEPKPEQRIETEVIESIESFVTPYRILVPVANPTTQKGLVQLAVALALNYRQPAVINPLSLIELEENYGFESTPTEANRLIAERRYQLEELIDTLEPSIIRSYIHPIVRISSNVARETAQIAQIEQPDLILVGWHRPAFSNNRLGGRVGQILTSAPVDVAVFVDRGSDRLESLLVPYSANIHDDLALILALRLLINCDTCILQILQVLTGNQTQDELSYELDSMIEQLPASVSDRIEIKTVASPEPMQAVVAASENVDLTIAGTSRAWGIEKQTLGRYTDELAIKCRSSLLITRRYSQVTSHLSSLIPEINTKEVIRN</sequence>
<feature type="transmembrane region" description="Helical" evidence="7">
    <location>
        <begin position="316"/>
        <end position="339"/>
    </location>
</feature>